<dbReference type="KEGG" id="nch:A0U93_04075"/>
<accession>A0A1U9KN77</accession>
<dbReference type="RefSeq" id="WP_077806229.1">
    <property type="nucleotide sequence ID" value="NZ_BJXS01000008.1"/>
</dbReference>
<keyword evidence="3" id="KW-1185">Reference proteome</keyword>
<dbReference type="STRING" id="320497.A0U93_04075"/>
<evidence type="ECO:0000313" key="3">
    <source>
        <dbReference type="Proteomes" id="UP000188604"/>
    </source>
</evidence>
<organism evidence="2 3">
    <name type="scientific">Neoasaia chiangmaiensis</name>
    <dbReference type="NCBI Taxonomy" id="320497"/>
    <lineage>
        <taxon>Bacteria</taxon>
        <taxon>Pseudomonadati</taxon>
        <taxon>Pseudomonadota</taxon>
        <taxon>Alphaproteobacteria</taxon>
        <taxon>Acetobacterales</taxon>
        <taxon>Acetobacteraceae</taxon>
        <taxon>Neoasaia</taxon>
    </lineage>
</organism>
<reference evidence="2 3" key="1">
    <citation type="submission" date="2016-03" db="EMBL/GenBank/DDBJ databases">
        <title>Acetic acid bacteria sequencing.</title>
        <authorList>
            <person name="Brandt J."/>
            <person name="Jakob F."/>
            <person name="Vogel R.F."/>
        </authorList>
    </citation>
    <scope>NUCLEOTIDE SEQUENCE [LARGE SCALE GENOMIC DNA]</scope>
    <source>
        <strain evidence="2 3">NBRC 101099</strain>
    </source>
</reference>
<dbReference type="SMART" id="SM00855">
    <property type="entry name" value="PGAM"/>
    <property type="match status" value="1"/>
</dbReference>
<sequence length="170" mass="18292">MKHHLLVLLRHAEAIPHAAAPDRQRVLTPFGRQQAAAAGKALAESGLDLSGLHVWYSPAERTRETAELARAALPPETSSISVDPLYDADLPRLMELLHETPDTVSALVVVGHNPVIAEACHALGSTQFEQPQFAALNDGYPPATLTAFRLTSDWAGLSVDTAELVFHHIG</sequence>
<proteinExistence type="predicted"/>
<dbReference type="OrthoDB" id="9810154at2"/>
<dbReference type="SUPFAM" id="SSF53254">
    <property type="entry name" value="Phosphoglycerate mutase-like"/>
    <property type="match status" value="1"/>
</dbReference>
<dbReference type="CDD" id="cd07040">
    <property type="entry name" value="HP"/>
    <property type="match status" value="1"/>
</dbReference>
<evidence type="ECO:0000313" key="2">
    <source>
        <dbReference type="EMBL" id="AQS87254.1"/>
    </source>
</evidence>
<dbReference type="Pfam" id="PF00300">
    <property type="entry name" value="His_Phos_1"/>
    <property type="match status" value="1"/>
</dbReference>
<dbReference type="Proteomes" id="UP000188604">
    <property type="component" value="Chromosome"/>
</dbReference>
<dbReference type="InterPro" id="IPR013078">
    <property type="entry name" value="His_Pase_superF_clade-1"/>
</dbReference>
<name>A0A1U9KN77_9PROT</name>
<keyword evidence="1" id="KW-0378">Hydrolase</keyword>
<gene>
    <name evidence="2" type="ORF">A0U93_04075</name>
</gene>
<dbReference type="InterPro" id="IPR029033">
    <property type="entry name" value="His_PPase_superfam"/>
</dbReference>
<dbReference type="GO" id="GO:0016787">
    <property type="term" value="F:hydrolase activity"/>
    <property type="evidence" value="ECO:0007669"/>
    <property type="project" value="UniProtKB-KW"/>
</dbReference>
<dbReference type="InterPro" id="IPR051021">
    <property type="entry name" value="Mito_Ser/Thr_phosphatase"/>
</dbReference>
<evidence type="ECO:0000256" key="1">
    <source>
        <dbReference type="ARBA" id="ARBA00022801"/>
    </source>
</evidence>
<dbReference type="PANTHER" id="PTHR20935">
    <property type="entry name" value="PHOSPHOGLYCERATE MUTASE-RELATED"/>
    <property type="match status" value="1"/>
</dbReference>
<dbReference type="Gene3D" id="3.40.50.1240">
    <property type="entry name" value="Phosphoglycerate mutase-like"/>
    <property type="match status" value="1"/>
</dbReference>
<dbReference type="EMBL" id="CP014691">
    <property type="protein sequence ID" value="AQS87254.1"/>
    <property type="molecule type" value="Genomic_DNA"/>
</dbReference>
<dbReference type="AlphaFoldDB" id="A0A1U9KN77"/>
<protein>
    <submittedName>
        <fullName evidence="2">Uncharacterized protein</fullName>
    </submittedName>
</protein>